<evidence type="ECO:0000313" key="14">
    <source>
        <dbReference type="Proteomes" id="UP000199614"/>
    </source>
</evidence>
<dbReference type="InterPro" id="IPR023468">
    <property type="entry name" value="Riboflavin_kinase"/>
</dbReference>
<dbReference type="UniPathway" id="UPA00277">
    <property type="reaction ID" value="UER00407"/>
</dbReference>
<comment type="similarity">
    <text evidence="2">Belongs to the RibF family.</text>
</comment>
<dbReference type="RefSeq" id="WP_093351862.1">
    <property type="nucleotide sequence ID" value="NZ_FOUY01000038.1"/>
</dbReference>
<keyword evidence="10" id="KW-0067">ATP-binding</keyword>
<dbReference type="InterPro" id="IPR015864">
    <property type="entry name" value="FAD_synthase"/>
</dbReference>
<dbReference type="GO" id="GO:0009398">
    <property type="term" value="P:FMN biosynthetic process"/>
    <property type="evidence" value="ECO:0007669"/>
    <property type="project" value="TreeGrafter"/>
</dbReference>
<comment type="catalytic activity">
    <reaction evidence="11">
        <text>FMN + ATP + H(+) = FAD + diphosphate</text>
        <dbReference type="Rhea" id="RHEA:17237"/>
        <dbReference type="ChEBI" id="CHEBI:15378"/>
        <dbReference type="ChEBI" id="CHEBI:30616"/>
        <dbReference type="ChEBI" id="CHEBI:33019"/>
        <dbReference type="ChEBI" id="CHEBI:57692"/>
        <dbReference type="ChEBI" id="CHEBI:58210"/>
        <dbReference type="EC" id="2.7.7.2"/>
    </reaction>
</comment>
<evidence type="ECO:0000256" key="3">
    <source>
        <dbReference type="ARBA" id="ARBA00012393"/>
    </source>
</evidence>
<dbReference type="Pfam" id="PF06574">
    <property type="entry name" value="FAD_syn"/>
    <property type="match status" value="1"/>
</dbReference>
<keyword evidence="4" id="KW-0285">Flavoprotein</keyword>
<evidence type="ECO:0000256" key="10">
    <source>
        <dbReference type="ARBA" id="ARBA00022840"/>
    </source>
</evidence>
<keyword evidence="13" id="KW-0418">Kinase</keyword>
<gene>
    <name evidence="13" type="ORF">SAMN05216207_103810</name>
</gene>
<organism evidence="13 14">
    <name type="scientific">Pseudonocardia ammonioxydans</name>
    <dbReference type="NCBI Taxonomy" id="260086"/>
    <lineage>
        <taxon>Bacteria</taxon>
        <taxon>Bacillati</taxon>
        <taxon>Actinomycetota</taxon>
        <taxon>Actinomycetes</taxon>
        <taxon>Pseudonocardiales</taxon>
        <taxon>Pseudonocardiaceae</taxon>
        <taxon>Pseudonocardia</taxon>
    </lineage>
</organism>
<dbReference type="GO" id="GO:0005524">
    <property type="term" value="F:ATP binding"/>
    <property type="evidence" value="ECO:0007669"/>
    <property type="project" value="UniProtKB-KW"/>
</dbReference>
<keyword evidence="5" id="KW-0288">FMN</keyword>
<accession>A0A1I5FI50</accession>
<evidence type="ECO:0000256" key="4">
    <source>
        <dbReference type="ARBA" id="ARBA00022630"/>
    </source>
</evidence>
<dbReference type="GO" id="GO:0008531">
    <property type="term" value="F:riboflavin kinase activity"/>
    <property type="evidence" value="ECO:0007669"/>
    <property type="project" value="TreeGrafter"/>
</dbReference>
<dbReference type="InterPro" id="IPR014729">
    <property type="entry name" value="Rossmann-like_a/b/a_fold"/>
</dbReference>
<name>A0A1I5FI50_PSUAM</name>
<dbReference type="SUPFAM" id="SSF52374">
    <property type="entry name" value="Nucleotidylyl transferase"/>
    <property type="match status" value="1"/>
</dbReference>
<dbReference type="Proteomes" id="UP000199614">
    <property type="component" value="Unassembled WGS sequence"/>
</dbReference>
<evidence type="ECO:0000256" key="6">
    <source>
        <dbReference type="ARBA" id="ARBA00022679"/>
    </source>
</evidence>
<dbReference type="PANTHER" id="PTHR22749:SF6">
    <property type="entry name" value="RIBOFLAVIN KINASE"/>
    <property type="match status" value="1"/>
</dbReference>
<dbReference type="GO" id="GO:0003919">
    <property type="term" value="F:FMN adenylyltransferase activity"/>
    <property type="evidence" value="ECO:0007669"/>
    <property type="project" value="UniProtKB-EC"/>
</dbReference>
<keyword evidence="14" id="KW-1185">Reference proteome</keyword>
<dbReference type="GO" id="GO:0006747">
    <property type="term" value="P:FAD biosynthetic process"/>
    <property type="evidence" value="ECO:0007669"/>
    <property type="project" value="UniProtKB-UniPathway"/>
</dbReference>
<evidence type="ECO:0000256" key="8">
    <source>
        <dbReference type="ARBA" id="ARBA00022741"/>
    </source>
</evidence>
<dbReference type="EMBL" id="FOUY01000038">
    <property type="protein sequence ID" value="SFO23001.1"/>
    <property type="molecule type" value="Genomic_DNA"/>
</dbReference>
<evidence type="ECO:0000256" key="9">
    <source>
        <dbReference type="ARBA" id="ARBA00022827"/>
    </source>
</evidence>
<reference evidence="13 14" key="1">
    <citation type="submission" date="2016-10" db="EMBL/GenBank/DDBJ databases">
        <authorList>
            <person name="de Groot N.N."/>
        </authorList>
    </citation>
    <scope>NUCLEOTIDE SEQUENCE [LARGE SCALE GENOMIC DNA]</scope>
    <source>
        <strain evidence="13 14">CGMCC 4.1877</strain>
    </source>
</reference>
<evidence type="ECO:0000256" key="11">
    <source>
        <dbReference type="ARBA" id="ARBA00049494"/>
    </source>
</evidence>
<dbReference type="CDD" id="cd02064">
    <property type="entry name" value="FAD_synthetase_N"/>
    <property type="match status" value="1"/>
</dbReference>
<dbReference type="Gene3D" id="3.40.50.620">
    <property type="entry name" value="HUPs"/>
    <property type="match status" value="1"/>
</dbReference>
<evidence type="ECO:0000313" key="13">
    <source>
        <dbReference type="EMBL" id="SFO23001.1"/>
    </source>
</evidence>
<keyword evidence="7 13" id="KW-0548">Nucleotidyltransferase</keyword>
<evidence type="ECO:0000259" key="12">
    <source>
        <dbReference type="Pfam" id="PF06574"/>
    </source>
</evidence>
<sequence length="262" mass="27133">MTVLARPRTARAGPPPLCEPDGLPVALRGGVATIGVFDGVHRGHARLIGSAVALGRSLRMPTLLVTFDPHPAAVLGLRKDTGALSTPRRRAELAGALGVDAVVVLTFDDVLAARSPTDFARSVLRDRLGTREIVVGTNFTFGRRGAGTVTTLGDLGARCGFGVHPVGLHPVATDDTVCSSSYVRRCVRHGDLAAAARALGRPHRVDGVLVDGVVHTRRAPALPPSGQWAALADGRPVTAEVDGEVLRLPGHAAGSVAVDLLP</sequence>
<dbReference type="EC" id="2.7.7.2" evidence="3"/>
<evidence type="ECO:0000256" key="5">
    <source>
        <dbReference type="ARBA" id="ARBA00022643"/>
    </source>
</evidence>
<comment type="pathway">
    <text evidence="1">Cofactor biosynthesis; FAD biosynthesis; FAD from FMN: step 1/1.</text>
</comment>
<evidence type="ECO:0000256" key="2">
    <source>
        <dbReference type="ARBA" id="ARBA00010214"/>
    </source>
</evidence>
<dbReference type="STRING" id="260086.SAMN05216207_103810"/>
<proteinExistence type="inferred from homology"/>
<feature type="domain" description="FAD synthetase" evidence="12">
    <location>
        <begin position="28"/>
        <end position="180"/>
    </location>
</feature>
<keyword evidence="9" id="KW-0274">FAD</keyword>
<dbReference type="AlphaFoldDB" id="A0A1I5FI50"/>
<dbReference type="OrthoDB" id="9803667at2"/>
<keyword evidence="6 13" id="KW-0808">Transferase</keyword>
<evidence type="ECO:0000256" key="1">
    <source>
        <dbReference type="ARBA" id="ARBA00004726"/>
    </source>
</evidence>
<keyword evidence="8" id="KW-0547">Nucleotide-binding</keyword>
<dbReference type="PANTHER" id="PTHR22749">
    <property type="entry name" value="RIBOFLAVIN KINASE/FMN ADENYLYLTRANSFERASE"/>
    <property type="match status" value="1"/>
</dbReference>
<dbReference type="GO" id="GO:0009231">
    <property type="term" value="P:riboflavin biosynthetic process"/>
    <property type="evidence" value="ECO:0007669"/>
    <property type="project" value="InterPro"/>
</dbReference>
<evidence type="ECO:0000256" key="7">
    <source>
        <dbReference type="ARBA" id="ARBA00022695"/>
    </source>
</evidence>
<protein>
    <recommendedName>
        <fullName evidence="3">FAD synthase</fullName>
        <ecNumber evidence="3">2.7.7.2</ecNumber>
    </recommendedName>
</protein>